<dbReference type="PANTHER" id="PTHR45640:SF35">
    <property type="entry name" value="HEAT SHOCK PROTEIN HSP-12.2"/>
    <property type="match status" value="1"/>
</dbReference>
<dbReference type="Proteomes" id="UP000095284">
    <property type="component" value="Unplaced"/>
</dbReference>
<sequence length="120" mass="13705">MKCCADTSYNMSVPLTHDWSAENWDWPLQHNDGIVKVHNTNDKWEVGLDASFFTPKEIEVKVINDTLSIHCVHEERQDAHGAVKREINRSYHLPADVDPSTLKSHLTTRGVLQITADKKK</sequence>
<proteinExistence type="inferred from homology"/>
<evidence type="ECO:0000256" key="1">
    <source>
        <dbReference type="PROSITE-ProRule" id="PRU00285"/>
    </source>
</evidence>
<dbReference type="GO" id="GO:0005634">
    <property type="term" value="C:nucleus"/>
    <property type="evidence" value="ECO:0007669"/>
    <property type="project" value="TreeGrafter"/>
</dbReference>
<reference evidence="5" key="2">
    <citation type="submission" date="2020-08" db="EMBL/GenBank/DDBJ databases">
        <authorList>
            <person name="Kikuchi T."/>
        </authorList>
    </citation>
    <scope>NUCLEOTIDE SEQUENCE</scope>
    <source>
        <strain evidence="4">Ka4C1</strain>
    </source>
</reference>
<dbReference type="PROSITE" id="PS01031">
    <property type="entry name" value="SHSP"/>
    <property type="match status" value="1"/>
</dbReference>
<dbReference type="InterPro" id="IPR008978">
    <property type="entry name" value="HSP20-like_chaperone"/>
</dbReference>
<feature type="domain" description="SHSP" evidence="3">
    <location>
        <begin position="25"/>
        <end position="120"/>
    </location>
</feature>
<dbReference type="Pfam" id="PF00011">
    <property type="entry name" value="HSP20"/>
    <property type="match status" value="1"/>
</dbReference>
<dbReference type="SMR" id="A0A1I7SU43"/>
<gene>
    <name evidence="4" type="ORF">BXYJ_LOCUS6464</name>
</gene>
<evidence type="ECO:0000256" key="2">
    <source>
        <dbReference type="RuleBase" id="RU003616"/>
    </source>
</evidence>
<dbReference type="GO" id="GO:0005737">
    <property type="term" value="C:cytoplasm"/>
    <property type="evidence" value="ECO:0007669"/>
    <property type="project" value="TreeGrafter"/>
</dbReference>
<dbReference type="PANTHER" id="PTHR45640">
    <property type="entry name" value="HEAT SHOCK PROTEIN HSP-12.2-RELATED"/>
    <property type="match status" value="1"/>
</dbReference>
<dbReference type="InterPro" id="IPR001436">
    <property type="entry name" value="Alpha-crystallin/sHSP_animal"/>
</dbReference>
<dbReference type="GO" id="GO:0051082">
    <property type="term" value="F:unfolded protein binding"/>
    <property type="evidence" value="ECO:0007669"/>
    <property type="project" value="TreeGrafter"/>
</dbReference>
<evidence type="ECO:0000313" key="8">
    <source>
        <dbReference type="WBParaSite" id="BXY_1656400.1"/>
    </source>
</evidence>
<accession>A0A1I7SU43</accession>
<dbReference type="CDD" id="cd06526">
    <property type="entry name" value="metazoan_ACD"/>
    <property type="match status" value="1"/>
</dbReference>
<dbReference type="Proteomes" id="UP000659654">
    <property type="component" value="Unassembled WGS sequence"/>
</dbReference>
<evidence type="ECO:0000313" key="5">
    <source>
        <dbReference type="EMBL" id="CAG9107589.1"/>
    </source>
</evidence>
<dbReference type="OrthoDB" id="1431247at2759"/>
<name>A0A1I7SU43_BURXY</name>
<evidence type="ECO:0000259" key="3">
    <source>
        <dbReference type="PROSITE" id="PS01031"/>
    </source>
</evidence>
<dbReference type="WBParaSite" id="BXY_1656400.1">
    <property type="protein sequence ID" value="BXY_1656400.1"/>
    <property type="gene ID" value="BXY_1656400"/>
</dbReference>
<dbReference type="GO" id="GO:0009408">
    <property type="term" value="P:response to heat"/>
    <property type="evidence" value="ECO:0007669"/>
    <property type="project" value="TreeGrafter"/>
</dbReference>
<evidence type="ECO:0000313" key="4">
    <source>
        <dbReference type="EMBL" id="CAD5221010.1"/>
    </source>
</evidence>
<organism evidence="6 8">
    <name type="scientific">Bursaphelenchus xylophilus</name>
    <name type="common">Pinewood nematode worm</name>
    <name type="synonym">Aphelenchoides xylophilus</name>
    <dbReference type="NCBI Taxonomy" id="6326"/>
    <lineage>
        <taxon>Eukaryota</taxon>
        <taxon>Metazoa</taxon>
        <taxon>Ecdysozoa</taxon>
        <taxon>Nematoda</taxon>
        <taxon>Chromadorea</taxon>
        <taxon>Rhabditida</taxon>
        <taxon>Tylenchina</taxon>
        <taxon>Tylenchomorpha</taxon>
        <taxon>Aphelenchoidea</taxon>
        <taxon>Aphelenchoididae</taxon>
        <taxon>Bursaphelenchus</taxon>
    </lineage>
</organism>
<dbReference type="EMBL" id="CAJFDI010000003">
    <property type="protein sequence ID" value="CAD5221010.1"/>
    <property type="molecule type" value="Genomic_DNA"/>
</dbReference>
<dbReference type="Gene3D" id="2.60.40.790">
    <property type="match status" value="1"/>
</dbReference>
<dbReference type="SUPFAM" id="SSF49764">
    <property type="entry name" value="HSP20-like chaperones"/>
    <property type="match status" value="1"/>
</dbReference>
<dbReference type="InterPro" id="IPR002068">
    <property type="entry name" value="A-crystallin/Hsp20_dom"/>
</dbReference>
<reference evidence="8" key="1">
    <citation type="submission" date="2016-11" db="UniProtKB">
        <authorList>
            <consortium name="WormBaseParasite"/>
        </authorList>
    </citation>
    <scope>IDENTIFICATION</scope>
</reference>
<dbReference type="GO" id="GO:0042026">
    <property type="term" value="P:protein refolding"/>
    <property type="evidence" value="ECO:0007669"/>
    <property type="project" value="TreeGrafter"/>
</dbReference>
<comment type="similarity">
    <text evidence="1 2">Belongs to the small heat shock protein (HSP20) family.</text>
</comment>
<dbReference type="PRINTS" id="PR00299">
    <property type="entry name" value="ACRYSTALLIN"/>
</dbReference>
<dbReference type="AlphaFoldDB" id="A0A1I7SU43"/>
<dbReference type="eggNOG" id="KOG3591">
    <property type="taxonomic scope" value="Eukaryota"/>
</dbReference>
<evidence type="ECO:0000313" key="6">
    <source>
        <dbReference type="Proteomes" id="UP000095284"/>
    </source>
</evidence>
<evidence type="ECO:0000313" key="7">
    <source>
        <dbReference type="Proteomes" id="UP000659654"/>
    </source>
</evidence>
<dbReference type="EMBL" id="CAJFCV020000003">
    <property type="protein sequence ID" value="CAG9107589.1"/>
    <property type="molecule type" value="Genomic_DNA"/>
</dbReference>
<dbReference type="Proteomes" id="UP000582659">
    <property type="component" value="Unassembled WGS sequence"/>
</dbReference>
<protein>
    <submittedName>
        <fullName evidence="4">(pine wood nematode) hypothetical protein</fullName>
    </submittedName>
    <submittedName>
        <fullName evidence="8">SHSP domain-containing protein</fullName>
    </submittedName>
</protein>
<keyword evidence="7" id="KW-1185">Reference proteome</keyword>
<dbReference type="FunFam" id="2.60.40.790:FF:000036">
    <property type="entry name" value="Heat Shock Protein"/>
    <property type="match status" value="1"/>
</dbReference>